<evidence type="ECO:0000313" key="2">
    <source>
        <dbReference type="EMBL" id="KAF2500217.1"/>
    </source>
</evidence>
<feature type="region of interest" description="Disordered" evidence="1">
    <location>
        <begin position="1"/>
        <end position="50"/>
    </location>
</feature>
<gene>
    <name evidence="2" type="ORF">BU16DRAFT_556697</name>
</gene>
<name>A0A6A6R9S6_9PEZI</name>
<feature type="region of interest" description="Disordered" evidence="1">
    <location>
        <begin position="364"/>
        <end position="404"/>
    </location>
</feature>
<accession>A0A6A6R9S6</accession>
<dbReference type="OrthoDB" id="10437246at2759"/>
<evidence type="ECO:0000256" key="1">
    <source>
        <dbReference type="SAM" id="MobiDB-lite"/>
    </source>
</evidence>
<proteinExistence type="predicted"/>
<reference evidence="2" key="1">
    <citation type="journal article" date="2020" name="Stud. Mycol.">
        <title>101 Dothideomycetes genomes: a test case for predicting lifestyles and emergence of pathogens.</title>
        <authorList>
            <person name="Haridas S."/>
            <person name="Albert R."/>
            <person name="Binder M."/>
            <person name="Bloem J."/>
            <person name="Labutti K."/>
            <person name="Salamov A."/>
            <person name="Andreopoulos B."/>
            <person name="Baker S."/>
            <person name="Barry K."/>
            <person name="Bills G."/>
            <person name="Bluhm B."/>
            <person name="Cannon C."/>
            <person name="Castanera R."/>
            <person name="Culley D."/>
            <person name="Daum C."/>
            <person name="Ezra D."/>
            <person name="Gonzalez J."/>
            <person name="Henrissat B."/>
            <person name="Kuo A."/>
            <person name="Liang C."/>
            <person name="Lipzen A."/>
            <person name="Lutzoni F."/>
            <person name="Magnuson J."/>
            <person name="Mondo S."/>
            <person name="Nolan M."/>
            <person name="Ohm R."/>
            <person name="Pangilinan J."/>
            <person name="Park H.-J."/>
            <person name="Ramirez L."/>
            <person name="Alfaro M."/>
            <person name="Sun H."/>
            <person name="Tritt A."/>
            <person name="Yoshinaga Y."/>
            <person name="Zwiers L.-H."/>
            <person name="Turgeon B."/>
            <person name="Goodwin S."/>
            <person name="Spatafora J."/>
            <person name="Crous P."/>
            <person name="Grigoriev I."/>
        </authorList>
    </citation>
    <scope>NUCLEOTIDE SEQUENCE</scope>
    <source>
        <strain evidence="2">CBS 269.34</strain>
    </source>
</reference>
<feature type="compositionally biased region" description="Polar residues" evidence="1">
    <location>
        <begin position="315"/>
        <end position="337"/>
    </location>
</feature>
<dbReference type="AlphaFoldDB" id="A0A6A6R9S6"/>
<organism evidence="2 3">
    <name type="scientific">Lophium mytilinum</name>
    <dbReference type="NCBI Taxonomy" id="390894"/>
    <lineage>
        <taxon>Eukaryota</taxon>
        <taxon>Fungi</taxon>
        <taxon>Dikarya</taxon>
        <taxon>Ascomycota</taxon>
        <taxon>Pezizomycotina</taxon>
        <taxon>Dothideomycetes</taxon>
        <taxon>Pleosporomycetidae</taxon>
        <taxon>Mytilinidiales</taxon>
        <taxon>Mytilinidiaceae</taxon>
        <taxon>Lophium</taxon>
    </lineage>
</organism>
<feature type="compositionally biased region" description="Low complexity" evidence="1">
    <location>
        <begin position="266"/>
        <end position="279"/>
    </location>
</feature>
<feature type="region of interest" description="Disordered" evidence="1">
    <location>
        <begin position="183"/>
        <end position="346"/>
    </location>
</feature>
<dbReference type="Proteomes" id="UP000799750">
    <property type="component" value="Unassembled WGS sequence"/>
</dbReference>
<protein>
    <submittedName>
        <fullName evidence="2">Uncharacterized protein</fullName>
    </submittedName>
</protein>
<evidence type="ECO:0000313" key="3">
    <source>
        <dbReference type="Proteomes" id="UP000799750"/>
    </source>
</evidence>
<sequence length="461" mass="50747">MPEAPSIENGTIDAIVEDEMKKTCETLEGTPQRTSATEAFPPAPTTPYGREGLFYEYDEEEEGDQPSPDSSPDLTEWDVLHEECCLEGQASTHGNSPVNAKIPEESFNGPWSLAIKKARETAWKLGGIAKEAVTTAGVGSTVATVSKAALVTAAMGATRAADKMGPEAAQHLYTVRQTVGLASREYGPAPGERAEMREAREKARKERERRNDEKKRFPNGTPPPTAAEVSWAQEYARMTSPRPDLDRRDSSASYFTSPYSRHRRASSTYSTSPSSRPSSVIQHRRKSTAAFETPAAPLLANKYTPETPSPLARLHSNQVAEQRQRSRAQSNVSQSAEADTPLPARVSQQQVYEQTGEINFLHKPRFDDSVDTHGSPKAEDSYREDCESTHELVAPSEGSPEERRAWRNERDDMEALGQRFARMPPGGFVGQTAYLQTTTTTAWATASAPIVIPSRRKIHKV</sequence>
<dbReference type="EMBL" id="MU004183">
    <property type="protein sequence ID" value="KAF2500217.1"/>
    <property type="molecule type" value="Genomic_DNA"/>
</dbReference>
<feature type="compositionally biased region" description="Basic and acidic residues" evidence="1">
    <location>
        <begin position="364"/>
        <end position="390"/>
    </location>
</feature>
<keyword evidence="3" id="KW-1185">Reference proteome</keyword>
<feature type="compositionally biased region" description="Basic and acidic residues" evidence="1">
    <location>
        <begin position="192"/>
        <end position="216"/>
    </location>
</feature>